<gene>
    <name evidence="1" type="ORF">LPJ53_006383</name>
</gene>
<organism evidence="1 2">
    <name type="scientific">Coemansia erecta</name>
    <dbReference type="NCBI Taxonomy" id="147472"/>
    <lineage>
        <taxon>Eukaryota</taxon>
        <taxon>Fungi</taxon>
        <taxon>Fungi incertae sedis</taxon>
        <taxon>Zoopagomycota</taxon>
        <taxon>Kickxellomycotina</taxon>
        <taxon>Kickxellomycetes</taxon>
        <taxon>Kickxellales</taxon>
        <taxon>Kickxellaceae</taxon>
        <taxon>Coemansia</taxon>
    </lineage>
</organism>
<evidence type="ECO:0000313" key="1">
    <source>
        <dbReference type="EMBL" id="KAJ1718675.1"/>
    </source>
</evidence>
<proteinExistence type="predicted"/>
<keyword evidence="2" id="KW-1185">Reference proteome</keyword>
<reference evidence="1" key="1">
    <citation type="submission" date="2022-07" db="EMBL/GenBank/DDBJ databases">
        <title>Phylogenomic reconstructions and comparative analyses of Kickxellomycotina fungi.</title>
        <authorList>
            <person name="Reynolds N.K."/>
            <person name="Stajich J.E."/>
            <person name="Barry K."/>
            <person name="Grigoriev I.V."/>
            <person name="Crous P."/>
            <person name="Smith M.E."/>
        </authorList>
    </citation>
    <scope>NUCLEOTIDE SEQUENCE</scope>
    <source>
        <strain evidence="1">NBRC 32514</strain>
    </source>
</reference>
<name>A0A9W8CM29_9FUNG</name>
<dbReference type="AlphaFoldDB" id="A0A9W8CM29"/>
<protein>
    <submittedName>
        <fullName evidence="1">Uncharacterized protein</fullName>
    </submittedName>
</protein>
<sequence>MCWDSVSGTLSHKRASVETIAAKKNATAPQLFAKPGSPVANDFMSNTSYIPSLADFASTKASADARRRLFTECHSLPISTGIPRPTKLAGSNASVKAGHILRANIRDLPRFTEVKQNIDNAVVAPIEKEVAVSDAASADLFAVKLENASLTDLLATEQNTVSMLYDRIEKMAADFKAVSVKLSKAREEKQAAVDRASELASKLSATEALLAAQCSSGSDDELTTAAGLPSPALSVNEVNEDSAHDGRFFAGLSKRGKELPIAGKCVAADVPSSPTLSVKKSGVSPCDGASSPNEYHAEQCTRFSMLCNGCTCCDMLNDAARVYQSNDNLYRLENRRLRKQRDKYVVKCNRLQESYYQECLKSPEEMETLAWATREAQKYVAMSEANQDTEIESF</sequence>
<evidence type="ECO:0000313" key="2">
    <source>
        <dbReference type="Proteomes" id="UP001149813"/>
    </source>
</evidence>
<dbReference type="EMBL" id="JANBOJ010000731">
    <property type="protein sequence ID" value="KAJ1718675.1"/>
    <property type="molecule type" value="Genomic_DNA"/>
</dbReference>
<dbReference type="Proteomes" id="UP001149813">
    <property type="component" value="Unassembled WGS sequence"/>
</dbReference>
<accession>A0A9W8CM29</accession>
<comment type="caution">
    <text evidence="1">The sequence shown here is derived from an EMBL/GenBank/DDBJ whole genome shotgun (WGS) entry which is preliminary data.</text>
</comment>